<dbReference type="InterPro" id="IPR000873">
    <property type="entry name" value="AMP-dep_synth/lig_dom"/>
</dbReference>
<evidence type="ECO:0000256" key="10">
    <source>
        <dbReference type="ARBA" id="ARBA00022857"/>
    </source>
</evidence>
<evidence type="ECO:0000256" key="8">
    <source>
        <dbReference type="ARBA" id="ARBA00022553"/>
    </source>
</evidence>
<dbReference type="Pfam" id="PF07993">
    <property type="entry name" value="NAD_binding_4"/>
    <property type="match status" value="1"/>
</dbReference>
<keyword evidence="8" id="KW-0597">Phosphoprotein</keyword>
<keyword evidence="11" id="KW-0560">Oxidoreductase</keyword>
<dbReference type="InterPro" id="IPR042099">
    <property type="entry name" value="ANL_N_sf"/>
</dbReference>
<dbReference type="SUPFAM" id="SSF47336">
    <property type="entry name" value="ACP-like"/>
    <property type="match status" value="1"/>
</dbReference>
<evidence type="ECO:0000256" key="2">
    <source>
        <dbReference type="ARBA" id="ARBA00003499"/>
    </source>
</evidence>
<dbReference type="Pfam" id="PF00550">
    <property type="entry name" value="PP-binding"/>
    <property type="match status" value="1"/>
</dbReference>
<evidence type="ECO:0000313" key="20">
    <source>
        <dbReference type="Proteomes" id="UP000501346"/>
    </source>
</evidence>
<dbReference type="InterPro" id="IPR013120">
    <property type="entry name" value="FAR_NAD-bd"/>
</dbReference>
<comment type="function">
    <text evidence="2">Catalyzes the activation of alpha-aminoadipate by ATP-dependent adenylation and the reduction of activated alpha-aminoadipate by NADPH. The activated alpha-aminoadipate is bound to the phosphopantheinyl group of the enzyme itself before it is reduced to (S)-2-amino-6-oxohexanoate.</text>
</comment>
<dbReference type="Gene3D" id="1.10.1200.10">
    <property type="entry name" value="ACP-like"/>
    <property type="match status" value="1"/>
</dbReference>
<evidence type="ECO:0000256" key="9">
    <source>
        <dbReference type="ARBA" id="ARBA00022605"/>
    </source>
</evidence>
<dbReference type="NCBIfam" id="TIGR03443">
    <property type="entry name" value="alpha_am_amid"/>
    <property type="match status" value="1"/>
</dbReference>
<evidence type="ECO:0000256" key="16">
    <source>
        <dbReference type="ARBA" id="ARBA00048414"/>
    </source>
</evidence>
<dbReference type="SUPFAM" id="SSF51735">
    <property type="entry name" value="NAD(P)-binding Rossmann-fold domains"/>
    <property type="match status" value="1"/>
</dbReference>
<dbReference type="InterPro" id="IPR020806">
    <property type="entry name" value="PKS_PP-bd"/>
</dbReference>
<evidence type="ECO:0000313" key="19">
    <source>
        <dbReference type="EMBL" id="QID84292.1"/>
    </source>
</evidence>
<name>A0A6C1E4R7_SACPS</name>
<dbReference type="InterPro" id="IPR014397">
    <property type="entry name" value="Lys2"/>
</dbReference>
<dbReference type="NCBIfam" id="TIGR01746">
    <property type="entry name" value="Thioester-redct"/>
    <property type="match status" value="1"/>
</dbReference>
<dbReference type="FunFam" id="3.40.50.720:FF:000787">
    <property type="entry name" value="L-2-aminoadipate reductase"/>
    <property type="match status" value="1"/>
</dbReference>
<organism evidence="19 20">
    <name type="scientific">Saccharomyces pastorianus</name>
    <name type="common">Lager yeast</name>
    <name type="synonym">Saccharomyces cerevisiae x Saccharomyces eubayanus</name>
    <dbReference type="NCBI Taxonomy" id="27292"/>
    <lineage>
        <taxon>Eukaryota</taxon>
        <taxon>Fungi</taxon>
        <taxon>Dikarya</taxon>
        <taxon>Ascomycota</taxon>
        <taxon>Saccharomycotina</taxon>
        <taxon>Saccharomycetes</taxon>
        <taxon>Saccharomycetales</taxon>
        <taxon>Saccharomycetaceae</taxon>
        <taxon>Saccharomyces</taxon>
    </lineage>
</organism>
<dbReference type="PANTHER" id="PTHR44845:SF1">
    <property type="entry name" value="L-2-AMINOADIPATE REDUCTASE"/>
    <property type="match status" value="1"/>
</dbReference>
<proteinExistence type="inferred from homology"/>
<dbReference type="SMART" id="SM01294">
    <property type="entry name" value="PKS_PP_betabranch"/>
    <property type="match status" value="1"/>
</dbReference>
<evidence type="ECO:0000256" key="13">
    <source>
        <dbReference type="ARBA" id="ARBA00031335"/>
    </source>
</evidence>
<dbReference type="CDD" id="cd17647">
    <property type="entry name" value="A_NRPS_alphaAR"/>
    <property type="match status" value="1"/>
</dbReference>
<dbReference type="EMBL" id="CP049001">
    <property type="protein sequence ID" value="QID84292.1"/>
    <property type="molecule type" value="Genomic_DNA"/>
</dbReference>
<dbReference type="SUPFAM" id="SSF56801">
    <property type="entry name" value="Acetyl-CoA synthetase-like"/>
    <property type="match status" value="1"/>
</dbReference>
<reference evidence="19 20" key="1">
    <citation type="journal article" date="2019" name="BMC Genomics">
        <title>Chromosome level assembly and comparative genome analysis confirm lager-brewing yeasts originated from a single hybridization.</title>
        <authorList>
            <person name="Salazar A.N."/>
            <person name="Gorter de Vries A.R."/>
            <person name="van den Broek M."/>
            <person name="Brouwers N."/>
            <person name="de la Torre Cortes P."/>
            <person name="Kuijpers N.G.A."/>
            <person name="Daran J.G."/>
            <person name="Abeel T."/>
        </authorList>
    </citation>
    <scope>NUCLEOTIDE SEQUENCE [LARGE SCALE GENOMIC DNA]</scope>
    <source>
        <strain evidence="19 20">CBS 1483</strain>
    </source>
</reference>
<dbReference type="Pfam" id="PF00501">
    <property type="entry name" value="AMP-binding"/>
    <property type="match status" value="1"/>
</dbReference>
<dbReference type="PROSITE" id="PS00012">
    <property type="entry name" value="PHOSPHOPANTETHEINE"/>
    <property type="match status" value="1"/>
</dbReference>
<dbReference type="Gene3D" id="3.30.300.30">
    <property type="match status" value="1"/>
</dbReference>
<dbReference type="GO" id="GO:0031177">
    <property type="term" value="F:phosphopantetheine binding"/>
    <property type="evidence" value="ECO:0007669"/>
    <property type="project" value="InterPro"/>
</dbReference>
<dbReference type="InterPro" id="IPR020845">
    <property type="entry name" value="AMP-binding_CS"/>
</dbReference>
<evidence type="ECO:0000256" key="3">
    <source>
        <dbReference type="ARBA" id="ARBA00004827"/>
    </source>
</evidence>
<dbReference type="InterPro" id="IPR010080">
    <property type="entry name" value="Thioester_reductase-like_dom"/>
</dbReference>
<dbReference type="SUPFAM" id="SSF52777">
    <property type="entry name" value="CoA-dependent acyltransferases"/>
    <property type="match status" value="1"/>
</dbReference>
<evidence type="ECO:0000256" key="7">
    <source>
        <dbReference type="ARBA" id="ARBA00022450"/>
    </source>
</evidence>
<dbReference type="PROSITE" id="PS50075">
    <property type="entry name" value="CARRIER"/>
    <property type="match status" value="1"/>
</dbReference>
<evidence type="ECO:0000259" key="18">
    <source>
        <dbReference type="PROSITE" id="PS50075"/>
    </source>
</evidence>
<dbReference type="CDD" id="cd05235">
    <property type="entry name" value="SDR_e1"/>
    <property type="match status" value="1"/>
</dbReference>
<dbReference type="Gene3D" id="3.30.559.30">
    <property type="entry name" value="Nonribosomal peptide synthetase, condensation domain"/>
    <property type="match status" value="1"/>
</dbReference>
<gene>
    <name evidence="19" type="primary">LYS2_2</name>
    <name evidence="19" type="ORF">GRS66_006793</name>
</gene>
<dbReference type="EC" id="1.2.1.31" evidence="6"/>
<evidence type="ECO:0000256" key="1">
    <source>
        <dbReference type="ARBA" id="ARBA00001957"/>
    </source>
</evidence>
<keyword evidence="10" id="KW-0521">NADP</keyword>
<dbReference type="Gene3D" id="3.40.50.12780">
    <property type="entry name" value="N-terminal domain of ligase-like"/>
    <property type="match status" value="1"/>
</dbReference>
<dbReference type="InterPro" id="IPR006162">
    <property type="entry name" value="Ppantetheine_attach_site"/>
</dbReference>
<sequence>MTNESVWTEKLDNPTLSVLPHDFLRPQQEPYTKQATYSLQVPQLDVPHDGFSNKYAVALSVWAALIYRVTGDDDIVLYIANNKILRFNIQPTLLFTELYSTITDELSQLESIEADFSFDDLAEKIQRNQDLERTPQLFRLAVLENQDFKLDQFKHHLVDFVLNLETSNNTHVINLIYNSLLYSSDRVSIFADQFTQYLTAALSNPSVCITKISLITASSKNCLPDPTKNLGWCDFVGCIHDIFQDNAEAFPERTCVVETPALKSDKSRSFTYQDINRTSNIVAHYLIETGIKRGDVVMIYSSRGVDLMVCVMGVLKAGATFSVIDPAYPPARQTVYLGVAKPRGLIVIRSAGQLDQFVEDYIKDELDIVSRIDSIAIQENGAIEGGKFNESGDVLAAYEHLKDTRSGVVVGPDSNPTLSFTSGSEGIPKGVLGRHFSLAYYFNWMSKQFNLSQNDKFTMLSGIAHDPIQRDMFTPLFLGAQLYVPTQDDIGTPGRLAEWMGKYGCTVTHLTPAMGQLLTAQATTLFPELHHAFFVGDILTKRDCLRLQTLAENCRIVNMYGTTETQRAVSYFEVKSRNDDPNFLKKLKDVMPAGKGMLNVQLLVVNRNDRTQICGIGEIGEIYVRAGGLAEGYRGLPDLNKEKFVDNWFVEKNHWNFLDKNSGEPWRQFWLGPRDRLYRTGDLGRYLPNGDCECCGRADDQVKIRGFRIELGEIDTHISQHPLVRENITLVRKNADNEPTLITFMVPRFDKPEELSKFQSDIPSQVASDPIVKGLVGYHLLAKDIKTFLKKRLASYAMPSLIVVLDSLPLNPNGKVDKPKLQFPTPKQLNSVAENTVSEIDDSEFTDVERKIRDLWLEILPTKPASVSPDDSFFDLGGHSILATKMIFTLKKKLQIDLPLGTIFKYPTIRAFAAEISRIKTSDGSSQEEPKATATADYSEDAKKLVETLPSSYPSREPFIEPNNAEGKTTINVFVTGVTGFLGSYILADLLNRSLKSYNFRVLAHVRAKDEKSAFERLHKAGVTYGTWNDKFSSSIEIVLGDLSKKQFGLSDEKWTDLANTVDVIIHNGALVHWVYPYAKLRDANVISTINVMSLAAVGKPKFFDFVSSTSTLDTEYFYKLSDKLVSQGKSGILESDDLMESASGLGGGYGQSKWAAEYLIRRAGERGLRGCIVRPGYVTGASTNGSSNTDDFLLRFLKGSVQLGKIPNISNTVNMVPVDHVARVVVATSLNPPKDSELTVAQVTGHPRILFKDYLYTLHDYGYDVDVEDYSDWKKSLEASVIDRNEDNALYPLLHMVLDNLPQSTKAPELDDRNAVVSLKKDIAWAGADWSDGMGITSENVGIYIAFLNVVGFLPPPTHNDKIPLPSIELTQAQISLVASGAGARGSSAAA</sequence>
<dbReference type="UniPathway" id="UPA00033">
    <property type="reaction ID" value="UER00032"/>
</dbReference>
<comment type="catalytic activity">
    <reaction evidence="16">
        <text>(S)-2-amino-6-oxohexanoate + NAD(+) + H2O = L-2-aminoadipate + NADH + 2 H(+)</text>
        <dbReference type="Rhea" id="RHEA:12308"/>
        <dbReference type="ChEBI" id="CHEBI:15377"/>
        <dbReference type="ChEBI" id="CHEBI:15378"/>
        <dbReference type="ChEBI" id="CHEBI:57540"/>
        <dbReference type="ChEBI" id="CHEBI:57945"/>
        <dbReference type="ChEBI" id="CHEBI:58321"/>
        <dbReference type="ChEBI" id="CHEBI:58672"/>
        <dbReference type="EC" id="1.2.1.31"/>
    </reaction>
</comment>
<dbReference type="GO" id="GO:0004043">
    <property type="term" value="F:L-aminoadipate-semialdehyde dehydrogenase [NAD(P)+] activity"/>
    <property type="evidence" value="ECO:0007669"/>
    <property type="project" value="UniProtKB-EC"/>
</dbReference>
<comment type="catalytic activity">
    <reaction evidence="17">
        <text>(S)-2-amino-6-oxohexanoate + NADP(+) + H2O = L-2-aminoadipate + NADPH + 2 H(+)</text>
        <dbReference type="Rhea" id="RHEA:12304"/>
        <dbReference type="ChEBI" id="CHEBI:15377"/>
        <dbReference type="ChEBI" id="CHEBI:15378"/>
        <dbReference type="ChEBI" id="CHEBI:57783"/>
        <dbReference type="ChEBI" id="CHEBI:58321"/>
        <dbReference type="ChEBI" id="CHEBI:58349"/>
        <dbReference type="ChEBI" id="CHEBI:58672"/>
        <dbReference type="EC" id="1.2.1.31"/>
    </reaction>
</comment>
<evidence type="ECO:0000256" key="12">
    <source>
        <dbReference type="ARBA" id="ARBA00023154"/>
    </source>
</evidence>
<dbReference type="OrthoDB" id="329835at2759"/>
<dbReference type="NCBIfam" id="TIGR01733">
    <property type="entry name" value="AA-adenyl-dom"/>
    <property type="match status" value="1"/>
</dbReference>
<evidence type="ECO:0000256" key="17">
    <source>
        <dbReference type="ARBA" id="ARBA00049537"/>
    </source>
</evidence>
<comment type="similarity">
    <text evidence="4">Belongs to the ATP-dependent AMP-binding enzyme family.</text>
</comment>
<dbReference type="SMART" id="SM00823">
    <property type="entry name" value="PKS_PP"/>
    <property type="match status" value="1"/>
</dbReference>
<dbReference type="Gene3D" id="3.40.50.720">
    <property type="entry name" value="NAD(P)-binding Rossmann-like Domain"/>
    <property type="match status" value="1"/>
</dbReference>
<evidence type="ECO:0000256" key="4">
    <source>
        <dbReference type="ARBA" id="ARBA00006432"/>
    </source>
</evidence>
<dbReference type="PIRSF" id="PIRSF001617">
    <property type="entry name" value="Alpha-AR"/>
    <property type="match status" value="1"/>
</dbReference>
<dbReference type="PANTHER" id="PTHR44845">
    <property type="entry name" value="CARRIER DOMAIN-CONTAINING PROTEIN"/>
    <property type="match status" value="1"/>
</dbReference>
<comment type="catalytic activity">
    <reaction evidence="15">
        <text>(S)-2-amino-6-oxohexanoate + AMP + diphosphate + NADP(+) = L-2-aminoadipate + ATP + NADPH + H(+)</text>
        <dbReference type="Rhea" id="RHEA:46936"/>
        <dbReference type="ChEBI" id="CHEBI:15378"/>
        <dbReference type="ChEBI" id="CHEBI:30616"/>
        <dbReference type="ChEBI" id="CHEBI:33019"/>
        <dbReference type="ChEBI" id="CHEBI:57783"/>
        <dbReference type="ChEBI" id="CHEBI:58321"/>
        <dbReference type="ChEBI" id="CHEBI:58349"/>
        <dbReference type="ChEBI" id="CHEBI:58672"/>
        <dbReference type="ChEBI" id="CHEBI:456215"/>
        <dbReference type="EC" id="1.2.1.95"/>
    </reaction>
</comment>
<accession>A0A6C1E4R7</accession>
<dbReference type="PROSITE" id="PS00455">
    <property type="entry name" value="AMP_BINDING"/>
    <property type="match status" value="1"/>
</dbReference>
<keyword evidence="7" id="KW-0596">Phosphopantetheine</keyword>
<dbReference type="FunFam" id="3.30.300.30:FF:000035">
    <property type="entry name" value="L-2-aminoadipate reductase large subunit"/>
    <property type="match status" value="1"/>
</dbReference>
<evidence type="ECO:0000256" key="6">
    <source>
        <dbReference type="ARBA" id="ARBA00013073"/>
    </source>
</evidence>
<dbReference type="FunFam" id="1.10.1200.10:FF:000020">
    <property type="entry name" value="Peptide synthetase mbtE"/>
    <property type="match status" value="1"/>
</dbReference>
<dbReference type="GO" id="GO:0019878">
    <property type="term" value="P:lysine biosynthetic process via aminoadipic acid"/>
    <property type="evidence" value="ECO:0007669"/>
    <property type="project" value="UniProtKB-UniPathway"/>
</dbReference>
<dbReference type="InterPro" id="IPR045851">
    <property type="entry name" value="AMP-bd_C_sf"/>
</dbReference>
<protein>
    <recommendedName>
        <fullName evidence="14">Alpha-aminoadipate reductase</fullName>
        <ecNumber evidence="6">1.2.1.31</ecNumber>
        <ecNumber evidence="5">1.2.1.95</ecNumber>
    </recommendedName>
    <alternativeName>
        <fullName evidence="13">L-aminoadipate-semialdehyde dehydrogenase</fullName>
    </alternativeName>
</protein>
<comment type="cofactor">
    <cofactor evidence="1">
        <name>pantetheine 4'-phosphate</name>
        <dbReference type="ChEBI" id="CHEBI:47942"/>
    </cofactor>
</comment>
<feature type="domain" description="Carrier" evidence="18">
    <location>
        <begin position="843"/>
        <end position="920"/>
    </location>
</feature>
<keyword evidence="12" id="KW-0457">Lysine biosynthesis</keyword>
<dbReference type="InterPro" id="IPR036736">
    <property type="entry name" value="ACP-like_sf"/>
</dbReference>
<comment type="pathway">
    <text evidence="3">Amino-acid biosynthesis; L-lysine biosynthesis via AAA pathway; L-lysine from L-alpha-aminoadipate (fungal route): step 1/3.</text>
</comment>
<keyword evidence="20" id="KW-1185">Reference proteome</keyword>
<evidence type="ECO:0000256" key="15">
    <source>
        <dbReference type="ARBA" id="ARBA00048260"/>
    </source>
</evidence>
<dbReference type="InterPro" id="IPR009081">
    <property type="entry name" value="PP-bd_ACP"/>
</dbReference>
<dbReference type="InterPro" id="IPR036291">
    <property type="entry name" value="NAD(P)-bd_dom_sf"/>
</dbReference>
<dbReference type="FunFam" id="3.40.50.12780:FF:000046">
    <property type="entry name" value="L-2-aminoadipate reductase"/>
    <property type="match status" value="1"/>
</dbReference>
<dbReference type="EC" id="1.2.1.95" evidence="5"/>
<dbReference type="Proteomes" id="UP000501346">
    <property type="component" value="Chromosome SeIV-SeII"/>
</dbReference>
<evidence type="ECO:0000256" key="5">
    <source>
        <dbReference type="ARBA" id="ARBA00012913"/>
    </source>
</evidence>
<evidence type="ECO:0000256" key="14">
    <source>
        <dbReference type="ARBA" id="ARBA00032195"/>
    </source>
</evidence>
<dbReference type="InterPro" id="IPR010071">
    <property type="entry name" value="AA_adenyl_dom"/>
</dbReference>
<evidence type="ECO:0000256" key="11">
    <source>
        <dbReference type="ARBA" id="ARBA00023002"/>
    </source>
</evidence>
<keyword evidence="9" id="KW-0028">Amino-acid biosynthesis</keyword>